<keyword evidence="2" id="KW-1185">Reference proteome</keyword>
<dbReference type="EMBL" id="JBCEZU010000434">
    <property type="protein sequence ID" value="KAK9519786.1"/>
    <property type="molecule type" value="Genomic_DNA"/>
</dbReference>
<organism evidence="1 2">
    <name type="scientific">Zoarces viviparus</name>
    <name type="common">Viviparous eelpout</name>
    <name type="synonym">Blennius viviparus</name>
    <dbReference type="NCBI Taxonomy" id="48416"/>
    <lineage>
        <taxon>Eukaryota</taxon>
        <taxon>Metazoa</taxon>
        <taxon>Chordata</taxon>
        <taxon>Craniata</taxon>
        <taxon>Vertebrata</taxon>
        <taxon>Euteleostomi</taxon>
        <taxon>Actinopterygii</taxon>
        <taxon>Neopterygii</taxon>
        <taxon>Teleostei</taxon>
        <taxon>Neoteleostei</taxon>
        <taxon>Acanthomorphata</taxon>
        <taxon>Eupercaria</taxon>
        <taxon>Perciformes</taxon>
        <taxon>Cottioidei</taxon>
        <taxon>Zoarcales</taxon>
        <taxon>Zoarcidae</taxon>
        <taxon>Zoarcinae</taxon>
        <taxon>Zoarces</taxon>
    </lineage>
</organism>
<sequence>MELEVVHQRAHTQESAHWQGNEEVDRFVQMRQFVFVGIEKWEELPKERVIPEERVEEVVQAVHGALGPAGTVPTRRELETQCLWIPENEVQRILKDCELCGRYNAGRRGQRVRGLTIKSTVTWGSICMDVAGPLGVPGKLMRRHFTSQKVGRGSEAEEPKFEQKMPLRAGQCVRIKAQVSAANAVVEAKYDKSDIVVKILDSKTVQLKKKGIQGVGQLKPVPY</sequence>
<protein>
    <recommendedName>
        <fullName evidence="3">Integrase zinc-binding domain-containing protein</fullName>
    </recommendedName>
</protein>
<comment type="caution">
    <text evidence="1">The sequence shown here is derived from an EMBL/GenBank/DDBJ whole genome shotgun (WGS) entry which is preliminary data.</text>
</comment>
<evidence type="ECO:0000313" key="1">
    <source>
        <dbReference type="EMBL" id="KAK9519786.1"/>
    </source>
</evidence>
<evidence type="ECO:0000313" key="2">
    <source>
        <dbReference type="Proteomes" id="UP001488805"/>
    </source>
</evidence>
<dbReference type="Proteomes" id="UP001488805">
    <property type="component" value="Unassembled WGS sequence"/>
</dbReference>
<gene>
    <name evidence="1" type="ORF">VZT92_022493</name>
</gene>
<name>A0AAW1EAZ3_ZOAVI</name>
<dbReference type="AlphaFoldDB" id="A0AAW1EAZ3"/>
<reference evidence="1 2" key="1">
    <citation type="journal article" date="2024" name="Genome Biol. Evol.">
        <title>Chromosome-level genome assembly of the viviparous eelpout Zoarces viviparus.</title>
        <authorList>
            <person name="Fuhrmann N."/>
            <person name="Brasseur M.V."/>
            <person name="Bakowski C.E."/>
            <person name="Podsiadlowski L."/>
            <person name="Prost S."/>
            <person name="Krehenwinkel H."/>
            <person name="Mayer C."/>
        </authorList>
    </citation>
    <scope>NUCLEOTIDE SEQUENCE [LARGE SCALE GENOMIC DNA]</scope>
    <source>
        <strain evidence="1">NO-MEL_2022_Ind0_liver</strain>
    </source>
</reference>
<evidence type="ECO:0008006" key="3">
    <source>
        <dbReference type="Google" id="ProtNLM"/>
    </source>
</evidence>
<proteinExistence type="predicted"/>
<accession>A0AAW1EAZ3</accession>